<name>A0AAW1WKM2_RUBAR</name>
<dbReference type="InterPro" id="IPR000719">
    <property type="entry name" value="Prot_kinase_dom"/>
</dbReference>
<evidence type="ECO:0000313" key="17">
    <source>
        <dbReference type="EMBL" id="KAK9924149.1"/>
    </source>
</evidence>
<feature type="region of interest" description="Disordered" evidence="13">
    <location>
        <begin position="431"/>
        <end position="450"/>
    </location>
</feature>
<proteinExistence type="predicted"/>
<dbReference type="Proteomes" id="UP001457282">
    <property type="component" value="Unassembled WGS sequence"/>
</dbReference>
<dbReference type="InterPro" id="IPR011009">
    <property type="entry name" value="Kinase-like_dom_sf"/>
</dbReference>
<evidence type="ECO:0000256" key="15">
    <source>
        <dbReference type="SAM" id="SignalP"/>
    </source>
</evidence>
<sequence length="450" mass="50747">MPSMIHLMFILVLYIRCIGTITSSSDSQWPIAKLNCQTTLRKCFNVPAQRDLKEIHIFYNLVKILMNARAIIRCSDDTRCENSFGGHKCYSNITGSICEHFAFNKSGYCIFGPAPISLSPTSRIKTTLLGLAMGVGLLLLSIGAWGVTKLVKKRKASNLFKSDELEKSTNNFHIDRILGHGGQGTVYKGMLPDGRIVAVKQSKLVDESQLSQFINEIVILSQINHRNVVKLLGCCLENDVPLLVYEFIPNGTLSKYIQDEIEEFPLTWEMRLRIATEIAGALSYLHSAASFPIYHRDVKSTNILLDEKYRAKVADFGTSRSVSMDQTHLTTHVQGTFGYLDPEYFRSSQFTEKSDVYSFGVVLVELLTGRKPIHEVTRSQEAEYRRLAAHFITSMEEDKLSDILDARVLKEGSETDIKVVANLARRCLNMNRRNRPHNERGHSRVGGHPQ</sequence>
<dbReference type="AlphaFoldDB" id="A0AAW1WKM2"/>
<dbReference type="FunFam" id="3.30.200.20:FF:000043">
    <property type="entry name" value="Wall-associated receptor kinase 2"/>
    <property type="match status" value="1"/>
</dbReference>
<evidence type="ECO:0000256" key="9">
    <source>
        <dbReference type="ARBA" id="ARBA00022989"/>
    </source>
</evidence>
<evidence type="ECO:0000256" key="6">
    <source>
        <dbReference type="ARBA" id="ARBA00022741"/>
    </source>
</evidence>
<dbReference type="EMBL" id="JBEDUW010000006">
    <property type="protein sequence ID" value="KAK9924149.1"/>
    <property type="molecule type" value="Genomic_DNA"/>
</dbReference>
<dbReference type="SUPFAM" id="SSF56112">
    <property type="entry name" value="Protein kinase-like (PK-like)"/>
    <property type="match status" value="1"/>
</dbReference>
<dbReference type="PROSITE" id="PS00108">
    <property type="entry name" value="PROTEIN_KINASE_ST"/>
    <property type="match status" value="1"/>
</dbReference>
<dbReference type="InterPro" id="IPR008271">
    <property type="entry name" value="Ser/Thr_kinase_AS"/>
</dbReference>
<keyword evidence="4 14" id="KW-0812">Transmembrane</keyword>
<dbReference type="GO" id="GO:0005886">
    <property type="term" value="C:plasma membrane"/>
    <property type="evidence" value="ECO:0007669"/>
    <property type="project" value="TreeGrafter"/>
</dbReference>
<evidence type="ECO:0000256" key="1">
    <source>
        <dbReference type="ARBA" id="ARBA00004479"/>
    </source>
</evidence>
<keyword evidence="7" id="KW-0418">Kinase</keyword>
<evidence type="ECO:0000256" key="2">
    <source>
        <dbReference type="ARBA" id="ARBA00022527"/>
    </source>
</evidence>
<feature type="transmembrane region" description="Helical" evidence="14">
    <location>
        <begin position="128"/>
        <end position="147"/>
    </location>
</feature>
<comment type="catalytic activity">
    <reaction evidence="12">
        <text>L-threonyl-[protein] + ATP = O-phospho-L-threonyl-[protein] + ADP + H(+)</text>
        <dbReference type="Rhea" id="RHEA:46608"/>
        <dbReference type="Rhea" id="RHEA-COMP:11060"/>
        <dbReference type="Rhea" id="RHEA-COMP:11605"/>
        <dbReference type="ChEBI" id="CHEBI:15378"/>
        <dbReference type="ChEBI" id="CHEBI:30013"/>
        <dbReference type="ChEBI" id="CHEBI:30616"/>
        <dbReference type="ChEBI" id="CHEBI:61977"/>
        <dbReference type="ChEBI" id="CHEBI:456216"/>
    </reaction>
</comment>
<evidence type="ECO:0000256" key="14">
    <source>
        <dbReference type="SAM" id="Phobius"/>
    </source>
</evidence>
<dbReference type="GO" id="GO:0004674">
    <property type="term" value="F:protein serine/threonine kinase activity"/>
    <property type="evidence" value="ECO:0007669"/>
    <property type="project" value="UniProtKB-KW"/>
</dbReference>
<dbReference type="GO" id="GO:0007166">
    <property type="term" value="P:cell surface receptor signaling pathway"/>
    <property type="evidence" value="ECO:0007669"/>
    <property type="project" value="InterPro"/>
</dbReference>
<evidence type="ECO:0000256" key="8">
    <source>
        <dbReference type="ARBA" id="ARBA00022840"/>
    </source>
</evidence>
<evidence type="ECO:0000256" key="5">
    <source>
        <dbReference type="ARBA" id="ARBA00022729"/>
    </source>
</evidence>
<comment type="catalytic activity">
    <reaction evidence="11">
        <text>L-seryl-[protein] + ATP = O-phospho-L-seryl-[protein] + ADP + H(+)</text>
        <dbReference type="Rhea" id="RHEA:17989"/>
        <dbReference type="Rhea" id="RHEA-COMP:9863"/>
        <dbReference type="Rhea" id="RHEA-COMP:11604"/>
        <dbReference type="ChEBI" id="CHEBI:15378"/>
        <dbReference type="ChEBI" id="CHEBI:29999"/>
        <dbReference type="ChEBI" id="CHEBI:30616"/>
        <dbReference type="ChEBI" id="CHEBI:83421"/>
        <dbReference type="ChEBI" id="CHEBI:456216"/>
    </reaction>
</comment>
<comment type="subcellular location">
    <subcellularLocation>
        <location evidence="1">Membrane</location>
        <topology evidence="1">Single-pass type I membrane protein</topology>
    </subcellularLocation>
</comment>
<evidence type="ECO:0000256" key="3">
    <source>
        <dbReference type="ARBA" id="ARBA00022679"/>
    </source>
</evidence>
<evidence type="ECO:0000256" key="11">
    <source>
        <dbReference type="ARBA" id="ARBA00047558"/>
    </source>
</evidence>
<dbReference type="Pfam" id="PF00069">
    <property type="entry name" value="Pkinase"/>
    <property type="match status" value="1"/>
</dbReference>
<keyword evidence="6" id="KW-0547">Nucleotide-binding</keyword>
<dbReference type="Gene3D" id="3.30.200.20">
    <property type="entry name" value="Phosphorylase Kinase, domain 1"/>
    <property type="match status" value="1"/>
</dbReference>
<dbReference type="FunFam" id="1.10.510.10:FF:000084">
    <property type="entry name" value="Wall-associated receptor kinase 2"/>
    <property type="match status" value="1"/>
</dbReference>
<keyword evidence="3" id="KW-0808">Transferase</keyword>
<dbReference type="InterPro" id="IPR045274">
    <property type="entry name" value="WAK-like"/>
</dbReference>
<protein>
    <recommendedName>
        <fullName evidence="16">Protein kinase domain-containing protein</fullName>
    </recommendedName>
</protein>
<keyword evidence="9 14" id="KW-1133">Transmembrane helix</keyword>
<reference evidence="17 18" key="1">
    <citation type="journal article" date="2023" name="G3 (Bethesda)">
        <title>A chromosome-length genome assembly and annotation of blackberry (Rubus argutus, cv. 'Hillquist').</title>
        <authorList>
            <person name="Bruna T."/>
            <person name="Aryal R."/>
            <person name="Dudchenko O."/>
            <person name="Sargent D.J."/>
            <person name="Mead D."/>
            <person name="Buti M."/>
            <person name="Cavallini A."/>
            <person name="Hytonen T."/>
            <person name="Andres J."/>
            <person name="Pham M."/>
            <person name="Weisz D."/>
            <person name="Mascagni F."/>
            <person name="Usai G."/>
            <person name="Natali L."/>
            <person name="Bassil N."/>
            <person name="Fernandez G.E."/>
            <person name="Lomsadze A."/>
            <person name="Armour M."/>
            <person name="Olukolu B."/>
            <person name="Poorten T."/>
            <person name="Britton C."/>
            <person name="Davik J."/>
            <person name="Ashrafi H."/>
            <person name="Aiden E.L."/>
            <person name="Borodovsky M."/>
            <person name="Worthington M."/>
        </authorList>
    </citation>
    <scope>NUCLEOTIDE SEQUENCE [LARGE SCALE GENOMIC DNA]</scope>
    <source>
        <strain evidence="17">PI 553951</strain>
    </source>
</reference>
<evidence type="ECO:0000313" key="18">
    <source>
        <dbReference type="Proteomes" id="UP001457282"/>
    </source>
</evidence>
<feature type="chain" id="PRO_5043788798" description="Protein kinase domain-containing protein" evidence="15">
    <location>
        <begin position="21"/>
        <end position="450"/>
    </location>
</feature>
<gene>
    <name evidence="17" type="ORF">M0R45_032534</name>
</gene>
<keyword evidence="18" id="KW-1185">Reference proteome</keyword>
<evidence type="ECO:0000256" key="13">
    <source>
        <dbReference type="SAM" id="MobiDB-lite"/>
    </source>
</evidence>
<dbReference type="GO" id="GO:0005524">
    <property type="term" value="F:ATP binding"/>
    <property type="evidence" value="ECO:0007669"/>
    <property type="project" value="UniProtKB-KW"/>
</dbReference>
<dbReference type="PANTHER" id="PTHR27005">
    <property type="entry name" value="WALL-ASSOCIATED RECEPTOR KINASE-LIKE 21"/>
    <property type="match status" value="1"/>
</dbReference>
<evidence type="ECO:0000256" key="7">
    <source>
        <dbReference type="ARBA" id="ARBA00022777"/>
    </source>
</evidence>
<feature type="domain" description="Protein kinase" evidence="16">
    <location>
        <begin position="172"/>
        <end position="450"/>
    </location>
</feature>
<dbReference type="SMART" id="SM00220">
    <property type="entry name" value="S_TKc"/>
    <property type="match status" value="1"/>
</dbReference>
<keyword evidence="2" id="KW-0723">Serine/threonine-protein kinase</keyword>
<evidence type="ECO:0000259" key="16">
    <source>
        <dbReference type="PROSITE" id="PS50011"/>
    </source>
</evidence>
<dbReference type="PROSITE" id="PS50011">
    <property type="entry name" value="PROTEIN_KINASE_DOM"/>
    <property type="match status" value="1"/>
</dbReference>
<keyword evidence="8" id="KW-0067">ATP-binding</keyword>
<evidence type="ECO:0000256" key="10">
    <source>
        <dbReference type="ARBA" id="ARBA00023136"/>
    </source>
</evidence>
<dbReference type="Gene3D" id="1.10.510.10">
    <property type="entry name" value="Transferase(Phosphotransferase) domain 1"/>
    <property type="match status" value="1"/>
</dbReference>
<accession>A0AAW1WKM2</accession>
<dbReference type="PANTHER" id="PTHR27005:SF280">
    <property type="entry name" value="WALL-ASSOCIATED RECEPTOR KINASE-LIKE 8"/>
    <property type="match status" value="1"/>
</dbReference>
<evidence type="ECO:0000256" key="4">
    <source>
        <dbReference type="ARBA" id="ARBA00022692"/>
    </source>
</evidence>
<feature type="signal peptide" evidence="15">
    <location>
        <begin position="1"/>
        <end position="20"/>
    </location>
</feature>
<evidence type="ECO:0000256" key="12">
    <source>
        <dbReference type="ARBA" id="ARBA00047951"/>
    </source>
</evidence>
<keyword evidence="5 15" id="KW-0732">Signal</keyword>
<comment type="caution">
    <text evidence="17">The sequence shown here is derived from an EMBL/GenBank/DDBJ whole genome shotgun (WGS) entry which is preliminary data.</text>
</comment>
<keyword evidence="10 14" id="KW-0472">Membrane</keyword>
<organism evidence="17 18">
    <name type="scientific">Rubus argutus</name>
    <name type="common">Southern blackberry</name>
    <dbReference type="NCBI Taxonomy" id="59490"/>
    <lineage>
        <taxon>Eukaryota</taxon>
        <taxon>Viridiplantae</taxon>
        <taxon>Streptophyta</taxon>
        <taxon>Embryophyta</taxon>
        <taxon>Tracheophyta</taxon>
        <taxon>Spermatophyta</taxon>
        <taxon>Magnoliopsida</taxon>
        <taxon>eudicotyledons</taxon>
        <taxon>Gunneridae</taxon>
        <taxon>Pentapetalae</taxon>
        <taxon>rosids</taxon>
        <taxon>fabids</taxon>
        <taxon>Rosales</taxon>
        <taxon>Rosaceae</taxon>
        <taxon>Rosoideae</taxon>
        <taxon>Rosoideae incertae sedis</taxon>
        <taxon>Rubus</taxon>
    </lineage>
</organism>